<comment type="caution">
    <text evidence="2">The sequence shown here is derived from an EMBL/GenBank/DDBJ whole genome shotgun (WGS) entry which is preliminary data.</text>
</comment>
<sequence length="82" mass="8843">MGTAEVPVEKSSTRACGQFCTTVCSVFHPGVRRRVTARNHTAVSLSTVAGPVPRRAAERRYPVQPDVHADEISQGARAQAVR</sequence>
<reference evidence="3" key="1">
    <citation type="journal article" date="2019" name="Int. J. Syst. Evol. Microbiol.">
        <title>The Global Catalogue of Microorganisms (GCM) 10K type strain sequencing project: providing services to taxonomists for standard genome sequencing and annotation.</title>
        <authorList>
            <consortium name="The Broad Institute Genomics Platform"/>
            <consortium name="The Broad Institute Genome Sequencing Center for Infectious Disease"/>
            <person name="Wu L."/>
            <person name="Ma J."/>
        </authorList>
    </citation>
    <scope>NUCLEOTIDE SEQUENCE [LARGE SCALE GENOMIC DNA]</scope>
    <source>
        <strain evidence="3">JCM 18542</strain>
    </source>
</reference>
<keyword evidence="3" id="KW-1185">Reference proteome</keyword>
<dbReference type="Proteomes" id="UP001500839">
    <property type="component" value="Unassembled WGS sequence"/>
</dbReference>
<name>A0ABP9CVE4_9ACTN</name>
<protein>
    <submittedName>
        <fullName evidence="2">Uncharacterized protein</fullName>
    </submittedName>
</protein>
<dbReference type="EMBL" id="BAABKQ010000001">
    <property type="protein sequence ID" value="GAA4819194.1"/>
    <property type="molecule type" value="Genomic_DNA"/>
</dbReference>
<evidence type="ECO:0000313" key="3">
    <source>
        <dbReference type="Proteomes" id="UP001500839"/>
    </source>
</evidence>
<gene>
    <name evidence="2" type="ORF">GCM10023353_28470</name>
</gene>
<feature type="region of interest" description="Disordered" evidence="1">
    <location>
        <begin position="61"/>
        <end position="82"/>
    </location>
</feature>
<evidence type="ECO:0000256" key="1">
    <source>
        <dbReference type="SAM" id="MobiDB-lite"/>
    </source>
</evidence>
<organism evidence="2 3">
    <name type="scientific">Tomitella cavernea</name>
    <dbReference type="NCBI Taxonomy" id="1387982"/>
    <lineage>
        <taxon>Bacteria</taxon>
        <taxon>Bacillati</taxon>
        <taxon>Actinomycetota</taxon>
        <taxon>Actinomycetes</taxon>
        <taxon>Mycobacteriales</taxon>
        <taxon>Tomitella</taxon>
    </lineage>
</organism>
<proteinExistence type="predicted"/>
<dbReference type="RefSeq" id="WP_200172769.1">
    <property type="nucleotide sequence ID" value="NZ_BAABKQ010000001.1"/>
</dbReference>
<accession>A0ABP9CVE4</accession>
<evidence type="ECO:0000313" key="2">
    <source>
        <dbReference type="EMBL" id="GAA4819194.1"/>
    </source>
</evidence>
<feature type="compositionally biased region" description="Basic and acidic residues" evidence="1">
    <location>
        <begin position="61"/>
        <end position="71"/>
    </location>
</feature>